<gene>
    <name evidence="1" type="ordered locus">Arcpr_1466</name>
</gene>
<evidence type="ECO:0000313" key="1">
    <source>
        <dbReference type="EMBL" id="ADB58513.1"/>
    </source>
</evidence>
<protein>
    <submittedName>
        <fullName evidence="1">Uncharacterized protein</fullName>
    </submittedName>
</protein>
<name>D2REG9_ARCPA</name>
<dbReference type="EMBL" id="CP001857">
    <property type="protein sequence ID" value="ADB58513.1"/>
    <property type="molecule type" value="Genomic_DNA"/>
</dbReference>
<dbReference type="RefSeq" id="WP_012940849.1">
    <property type="nucleotide sequence ID" value="NC_013741.1"/>
</dbReference>
<reference evidence="1 2" key="1">
    <citation type="journal article" date="2010" name="Stand. Genomic Sci.">
        <title>Complete genome sequence of Archaeoglobus profundus type strain (AV18).</title>
        <authorList>
            <person name="von Jan M."/>
            <person name="Lapidus A."/>
            <person name="Del Rio T.G."/>
            <person name="Copeland A."/>
            <person name="Tice H."/>
            <person name="Cheng J.F."/>
            <person name="Lucas S."/>
            <person name="Chen F."/>
            <person name="Nolan M."/>
            <person name="Goodwin L."/>
            <person name="Han C."/>
            <person name="Pitluck S."/>
            <person name="Liolios K."/>
            <person name="Ivanova N."/>
            <person name="Mavromatis K."/>
            <person name="Ovchinnikova G."/>
            <person name="Chertkov O."/>
            <person name="Pati A."/>
            <person name="Chen A."/>
            <person name="Palaniappan K."/>
            <person name="Land M."/>
            <person name="Hauser L."/>
            <person name="Chang Y.J."/>
            <person name="Jeffries C.D."/>
            <person name="Saunders E."/>
            <person name="Brettin T."/>
            <person name="Detter J.C."/>
            <person name="Chain P."/>
            <person name="Eichinger K."/>
            <person name="Huber H."/>
            <person name="Spring S."/>
            <person name="Rohde M."/>
            <person name="Goker M."/>
            <person name="Wirth R."/>
            <person name="Woyke T."/>
            <person name="Bristow J."/>
            <person name="Eisen J.A."/>
            <person name="Markowitz V."/>
            <person name="Hugenholtz P."/>
            <person name="Kyrpides N.C."/>
            <person name="Klenk H.P."/>
        </authorList>
    </citation>
    <scope>NUCLEOTIDE SEQUENCE [LARGE SCALE GENOMIC DNA]</scope>
    <source>
        <strain evidence="2">DSM 5631 / JCM 9629 / NBRC 100127 / Av18</strain>
    </source>
</reference>
<evidence type="ECO:0000313" key="2">
    <source>
        <dbReference type="Proteomes" id="UP000001901"/>
    </source>
</evidence>
<accession>D2REG9</accession>
<dbReference type="PaxDb" id="572546-Arcpr_1466"/>
<dbReference type="AlphaFoldDB" id="D2REG9"/>
<organism evidence="1 2">
    <name type="scientific">Archaeoglobus profundus (strain DSM 5631 / JCM 9629 / NBRC 100127 / Av18)</name>
    <dbReference type="NCBI Taxonomy" id="572546"/>
    <lineage>
        <taxon>Archaea</taxon>
        <taxon>Methanobacteriati</taxon>
        <taxon>Methanobacteriota</taxon>
        <taxon>Archaeoglobi</taxon>
        <taxon>Archaeoglobales</taxon>
        <taxon>Archaeoglobaceae</taxon>
        <taxon>Archaeoglobus</taxon>
    </lineage>
</organism>
<proteinExistence type="predicted"/>
<sequence length="63" mass="7629">MRCYWWNDERNICRFPWKDYDICVGEACPEFIEDDYPYVGRVKLTSSSSEVEHVAFINKKIKF</sequence>
<dbReference type="KEGG" id="apo:Arcpr_1466"/>
<dbReference type="STRING" id="572546.Arcpr_1466"/>
<dbReference type="Proteomes" id="UP000001901">
    <property type="component" value="Chromosome"/>
</dbReference>
<keyword evidence="2" id="KW-1185">Reference proteome</keyword>
<dbReference type="GeneID" id="8740155"/>
<dbReference type="HOGENOM" id="CLU_2874882_0_0_2"/>